<gene>
    <name evidence="1" type="ORF">ERS852492_02477</name>
</gene>
<evidence type="ECO:0000313" key="2">
    <source>
        <dbReference type="Proteomes" id="UP000095780"/>
    </source>
</evidence>
<dbReference type="EMBL" id="CZBV01000007">
    <property type="protein sequence ID" value="CUQ89499.1"/>
    <property type="molecule type" value="Genomic_DNA"/>
</dbReference>
<reference evidence="1 2" key="1">
    <citation type="submission" date="2015-09" db="EMBL/GenBank/DDBJ databases">
        <authorList>
            <consortium name="Pathogen Informatics"/>
        </authorList>
    </citation>
    <scope>NUCLEOTIDE SEQUENCE [LARGE SCALE GENOMIC DNA]</scope>
    <source>
        <strain evidence="1 2">2789STDY5834878</strain>
    </source>
</reference>
<evidence type="ECO:0000313" key="1">
    <source>
        <dbReference type="EMBL" id="CUQ89499.1"/>
    </source>
</evidence>
<dbReference type="Proteomes" id="UP000095780">
    <property type="component" value="Unassembled WGS sequence"/>
</dbReference>
<dbReference type="AlphaFoldDB" id="A0A174ZXI6"/>
<dbReference type="RefSeq" id="WP_242854954.1">
    <property type="nucleotide sequence ID" value="NZ_CABIXW010000007.1"/>
</dbReference>
<sequence>MEDIFITEFLNLDNKFKELGVFDSIINRDSPFFINLLRLKVNKTPEFQGSYERINSFYRKIMILLDSSKSKEDKLYRAALKLFHFPGVSGINLGVSETGIDAGFGSVLSKQVINDAFDIVKSGSEQPEIFQLVGLFEKNVSADRLSDMIATIILPDIRNYTIGINRKLNINTDKYPDIEFQGEIAINPYKKCELLYLPEEVLHEIPIAESWSDIDRVIQENQAIRDEVNEAVGKEWRKMCSADKKEYLKEHIFKNSERCGRMIENYRTQTIAPYEIESNAEYLVASTFKQIKREGIFDVLSHSAKRELSSLEATIEVLSIFRDWIENNRGWDEILSASTSKREKSLQRLLHLSGKYYCTQNNIDMAFEANEGPGPVDLKMSRGNDKTVVEIKLSSNADYIHGYEEQIEEYAKAEGTTQRVFVYVKVGNPVRDDKIESLHKFRLENGENPPKLFIIDSQKQTSASKR</sequence>
<name>A0A174ZXI6_9FIRM</name>
<organism evidence="1 2">
    <name type="scientific">Lachnospira eligens</name>
    <dbReference type="NCBI Taxonomy" id="39485"/>
    <lineage>
        <taxon>Bacteria</taxon>
        <taxon>Bacillati</taxon>
        <taxon>Bacillota</taxon>
        <taxon>Clostridia</taxon>
        <taxon>Lachnospirales</taxon>
        <taxon>Lachnospiraceae</taxon>
        <taxon>Lachnospira</taxon>
    </lineage>
</organism>
<protein>
    <submittedName>
        <fullName evidence="1">Uncharacterized protein</fullName>
    </submittedName>
</protein>
<accession>A0A174ZXI6</accession>
<proteinExistence type="predicted"/>